<gene>
    <name evidence="2" type="ORF">RCIX2602</name>
</gene>
<dbReference type="InterPro" id="IPR020825">
    <property type="entry name" value="Phe-tRNA_synthase-like_B3/B4"/>
</dbReference>
<evidence type="ECO:0000313" key="2">
    <source>
        <dbReference type="EMBL" id="CAJ37654.1"/>
    </source>
</evidence>
<protein>
    <recommendedName>
        <fullName evidence="1">B3/B4 tRNA-binding domain-containing protein</fullName>
    </recommendedName>
</protein>
<name>Q0W1T9_METAR</name>
<dbReference type="GeneID" id="5144832"/>
<dbReference type="OrthoDB" id="35982at2157"/>
<dbReference type="SMART" id="SM00873">
    <property type="entry name" value="B3_4"/>
    <property type="match status" value="1"/>
</dbReference>
<dbReference type="RefSeq" id="WP_012034931.1">
    <property type="nucleotide sequence ID" value="NC_009464.1"/>
</dbReference>
<keyword evidence="3" id="KW-1185">Reference proteome</keyword>
<dbReference type="Pfam" id="PF03483">
    <property type="entry name" value="B3_4"/>
    <property type="match status" value="1"/>
</dbReference>
<dbReference type="eggNOG" id="arCOG04250">
    <property type="taxonomic scope" value="Archaea"/>
</dbReference>
<evidence type="ECO:0000313" key="3">
    <source>
        <dbReference type="Proteomes" id="UP000000663"/>
    </source>
</evidence>
<dbReference type="STRING" id="351160.RCIX2602"/>
<accession>Q0W1T9</accession>
<feature type="domain" description="B3/B4 tRNA-binding" evidence="1">
    <location>
        <begin position="60"/>
        <end position="212"/>
    </location>
</feature>
<dbReference type="Gene3D" id="3.50.40.10">
    <property type="entry name" value="Phenylalanyl-trna Synthetase, Chain B, domain 3"/>
    <property type="match status" value="1"/>
</dbReference>
<dbReference type="KEGG" id="rci:RCIX2602"/>
<dbReference type="SUPFAM" id="SSF56037">
    <property type="entry name" value="PheT/TilS domain"/>
    <property type="match status" value="1"/>
</dbReference>
<evidence type="ECO:0000259" key="1">
    <source>
        <dbReference type="SMART" id="SM00873"/>
    </source>
</evidence>
<dbReference type="InterPro" id="IPR005146">
    <property type="entry name" value="B3/B4_tRNA-bd"/>
</dbReference>
<dbReference type="EMBL" id="AM114193">
    <property type="protein sequence ID" value="CAJ37654.1"/>
    <property type="molecule type" value="Genomic_DNA"/>
</dbReference>
<sequence>MQFEGIVERFPNLCVAEGIVKDLEIGPASDDLEKLKPEIAGKIRSAYTLEAVKDDPGFRAYRDFFWSVGVDPTKTRPASEALVRRILAGKPLPTINTAVDAYNLVSALHGVPIAAFDADLLSGSLTMRFATAGEQFKGIGMKEPVDLKPNQVIICDEAEIIAIYPYRDSDSTKVTMTTKNMHIISCGVPGVSRDRVLDAYRACGDYLAKYCHGSATEPHLYP</sequence>
<proteinExistence type="predicted"/>
<dbReference type="GO" id="GO:0004826">
    <property type="term" value="F:phenylalanine-tRNA ligase activity"/>
    <property type="evidence" value="ECO:0007669"/>
    <property type="project" value="InterPro"/>
</dbReference>
<dbReference type="PANTHER" id="PTHR39209">
    <property type="match status" value="1"/>
</dbReference>
<dbReference type="Proteomes" id="UP000000663">
    <property type="component" value="Chromosome"/>
</dbReference>
<dbReference type="GO" id="GO:0003723">
    <property type="term" value="F:RNA binding"/>
    <property type="evidence" value="ECO:0007669"/>
    <property type="project" value="InterPro"/>
</dbReference>
<dbReference type="AlphaFoldDB" id="Q0W1T9"/>
<dbReference type="PANTHER" id="PTHR39209:SF2">
    <property type="entry name" value="CYTOPLASMIC PROTEIN"/>
    <property type="match status" value="1"/>
</dbReference>
<reference evidence="2 3" key="1">
    <citation type="journal article" date="2006" name="Science">
        <title>Genome of rice cluster I archaea -- the key methane producers in the rice rhizosphere.</title>
        <authorList>
            <person name="Erkel C."/>
            <person name="Kube M."/>
            <person name="Reinhardt R."/>
            <person name="Liesack W."/>
        </authorList>
    </citation>
    <scope>NUCLEOTIDE SEQUENCE [LARGE SCALE GENOMIC DNA]</scope>
    <source>
        <strain evidence="3">DSM 22066 / NBRC 105507 / MRE50</strain>
    </source>
</reference>
<organism evidence="2 3">
    <name type="scientific">Methanocella arvoryzae (strain DSM 22066 / NBRC 105507 / MRE50)</name>
    <dbReference type="NCBI Taxonomy" id="351160"/>
    <lineage>
        <taxon>Archaea</taxon>
        <taxon>Methanobacteriati</taxon>
        <taxon>Methanobacteriota</taxon>
        <taxon>Stenosarchaea group</taxon>
        <taxon>Methanomicrobia</taxon>
        <taxon>Methanocellales</taxon>
        <taxon>Methanocellaceae</taxon>
        <taxon>Methanocella</taxon>
    </lineage>
</organism>